<comment type="subcellular location">
    <subcellularLocation>
        <location evidence="1">Nucleus</location>
    </subcellularLocation>
</comment>
<name>A0ABQ9HJX2_9NEOP</name>
<evidence type="ECO:0000256" key="1">
    <source>
        <dbReference type="PROSITE-ProRule" id="PRU00371"/>
    </source>
</evidence>
<dbReference type="InterPro" id="IPR004210">
    <property type="entry name" value="BESS_motif"/>
</dbReference>
<protein>
    <recommendedName>
        <fullName evidence="3">BESS domain-containing protein</fullName>
    </recommendedName>
</protein>
<evidence type="ECO:0000256" key="2">
    <source>
        <dbReference type="SAM" id="MobiDB-lite"/>
    </source>
</evidence>
<comment type="caution">
    <text evidence="4">The sequence shown here is derived from an EMBL/GenBank/DDBJ whole genome shotgun (WGS) entry which is preliminary data.</text>
</comment>
<feature type="compositionally biased region" description="Polar residues" evidence="2">
    <location>
        <begin position="58"/>
        <end position="78"/>
    </location>
</feature>
<reference evidence="4 5" key="1">
    <citation type="submission" date="2023-02" db="EMBL/GenBank/DDBJ databases">
        <title>LHISI_Scaffold_Assembly.</title>
        <authorList>
            <person name="Stuart O.P."/>
            <person name="Cleave R."/>
            <person name="Magrath M.J.L."/>
            <person name="Mikheyev A.S."/>
        </authorList>
    </citation>
    <scope>NUCLEOTIDE SEQUENCE [LARGE SCALE GENOMIC DNA]</scope>
    <source>
        <strain evidence="4">Daus_M_001</strain>
        <tissue evidence="4">Leg muscle</tissue>
    </source>
</reference>
<dbReference type="Proteomes" id="UP001159363">
    <property type="component" value="Chromosome 4"/>
</dbReference>
<keyword evidence="1" id="KW-0539">Nucleus</keyword>
<feature type="region of interest" description="Disordered" evidence="2">
    <location>
        <begin position="58"/>
        <end position="96"/>
    </location>
</feature>
<gene>
    <name evidence="4" type="ORF">PR048_016481</name>
</gene>
<dbReference type="Pfam" id="PF02944">
    <property type="entry name" value="BESS"/>
    <property type="match status" value="1"/>
</dbReference>
<dbReference type="PROSITE" id="PS51031">
    <property type="entry name" value="BESS"/>
    <property type="match status" value="1"/>
</dbReference>
<evidence type="ECO:0000313" key="5">
    <source>
        <dbReference type="Proteomes" id="UP001159363"/>
    </source>
</evidence>
<evidence type="ECO:0000259" key="3">
    <source>
        <dbReference type="PROSITE" id="PS51031"/>
    </source>
</evidence>
<feature type="domain" description="BESS" evidence="3">
    <location>
        <begin position="15"/>
        <end position="54"/>
    </location>
</feature>
<dbReference type="EMBL" id="JARBHB010000005">
    <property type="protein sequence ID" value="KAJ8884624.1"/>
    <property type="molecule type" value="Genomic_DNA"/>
</dbReference>
<accession>A0ABQ9HJX2</accession>
<evidence type="ECO:0000313" key="4">
    <source>
        <dbReference type="EMBL" id="KAJ8884624.1"/>
    </source>
</evidence>
<keyword evidence="5" id="KW-1185">Reference proteome</keyword>
<proteinExistence type="predicted"/>
<feature type="region of interest" description="Disordered" evidence="2">
    <location>
        <begin position="115"/>
        <end position="153"/>
    </location>
</feature>
<organism evidence="4 5">
    <name type="scientific">Dryococelus australis</name>
    <dbReference type="NCBI Taxonomy" id="614101"/>
    <lineage>
        <taxon>Eukaryota</taxon>
        <taxon>Metazoa</taxon>
        <taxon>Ecdysozoa</taxon>
        <taxon>Arthropoda</taxon>
        <taxon>Hexapoda</taxon>
        <taxon>Insecta</taxon>
        <taxon>Pterygota</taxon>
        <taxon>Neoptera</taxon>
        <taxon>Polyneoptera</taxon>
        <taxon>Phasmatodea</taxon>
        <taxon>Verophasmatodea</taxon>
        <taxon>Anareolatae</taxon>
        <taxon>Phasmatidae</taxon>
        <taxon>Eurycanthinae</taxon>
        <taxon>Dryococelus</taxon>
    </lineage>
</organism>
<sequence>MKEQYLKKSQAKEGQDGDYMLLVSFVPELKKVPQDRRLKVKSSTINLLIDVQQYHSIPTTNPGPSFVQPSVPTTSGNDGTHCYGGHESLQHQVGSNQEWQVRVDRQYQQSFQHLHPRARHGQESAHQPQGQGEEHFSPAASVYSDDSLFSTEW</sequence>